<dbReference type="AlphaFoldDB" id="A0A3A8KIJ6"/>
<name>A0A3A8KIJ6_9BACT</name>
<dbReference type="Proteomes" id="UP000268313">
    <property type="component" value="Unassembled WGS sequence"/>
</dbReference>
<dbReference type="EMBL" id="RAWE01000066">
    <property type="protein sequence ID" value="RKH01734.1"/>
    <property type="molecule type" value="Genomic_DNA"/>
</dbReference>
<keyword evidence="3" id="KW-1185">Reference proteome</keyword>
<evidence type="ECO:0000313" key="2">
    <source>
        <dbReference type="EMBL" id="RKH01734.1"/>
    </source>
</evidence>
<dbReference type="OrthoDB" id="5519714at2"/>
<evidence type="ECO:0008006" key="4">
    <source>
        <dbReference type="Google" id="ProtNLM"/>
    </source>
</evidence>
<reference evidence="3" key="1">
    <citation type="submission" date="2018-09" db="EMBL/GenBank/DDBJ databases">
        <authorList>
            <person name="Livingstone P.G."/>
            <person name="Whitworth D.E."/>
        </authorList>
    </citation>
    <scope>NUCLEOTIDE SEQUENCE [LARGE SCALE GENOMIC DNA]</scope>
    <source>
        <strain evidence="3">CA043D</strain>
    </source>
</reference>
<organism evidence="2 3">
    <name type="scientific">Corallococcus carmarthensis</name>
    <dbReference type="NCBI Taxonomy" id="2316728"/>
    <lineage>
        <taxon>Bacteria</taxon>
        <taxon>Pseudomonadati</taxon>
        <taxon>Myxococcota</taxon>
        <taxon>Myxococcia</taxon>
        <taxon>Myxococcales</taxon>
        <taxon>Cystobacterineae</taxon>
        <taxon>Myxococcaceae</taxon>
        <taxon>Corallococcus</taxon>
    </lineage>
</organism>
<evidence type="ECO:0000313" key="3">
    <source>
        <dbReference type="Proteomes" id="UP000268313"/>
    </source>
</evidence>
<comment type="caution">
    <text evidence="2">The sequence shown here is derived from an EMBL/GenBank/DDBJ whole genome shotgun (WGS) entry which is preliminary data.</text>
</comment>
<protein>
    <recommendedName>
        <fullName evidence="4">Lipoprotein</fullName>
    </recommendedName>
</protein>
<evidence type="ECO:0000256" key="1">
    <source>
        <dbReference type="SAM" id="MobiDB-lite"/>
    </source>
</evidence>
<proteinExistence type="predicted"/>
<gene>
    <name evidence="2" type="ORF">D7X32_19410</name>
</gene>
<accession>A0A3A8KIJ6</accession>
<feature type="region of interest" description="Disordered" evidence="1">
    <location>
        <begin position="127"/>
        <end position="174"/>
    </location>
</feature>
<dbReference type="PROSITE" id="PS51257">
    <property type="entry name" value="PROKAR_LIPOPROTEIN"/>
    <property type="match status" value="1"/>
</dbReference>
<sequence>MRKALMLSGLIALAGGCVRYKPSWQGEVQWPDERSSSTVLSFTEAGAAVAAAGALREVVRTNPHPQLFQGCASPEQGLDVAVFKGPTVGLYYVAVEQRFSRCGGPNGRVLDWWQVYAVTPQGEVVAKAPRTPDAPMEVQPSTEEDSISSPAPPTEEPISSPPREAPPAEKAPSE</sequence>
<dbReference type="RefSeq" id="WP_120604062.1">
    <property type="nucleotide sequence ID" value="NZ_RAWE01000066.1"/>
</dbReference>
<feature type="compositionally biased region" description="Pro residues" evidence="1">
    <location>
        <begin position="150"/>
        <end position="165"/>
    </location>
</feature>